<evidence type="ECO:0000313" key="2">
    <source>
        <dbReference type="EMBL" id="VVC34931.1"/>
    </source>
</evidence>
<feature type="region of interest" description="Disordered" evidence="1">
    <location>
        <begin position="417"/>
        <end position="436"/>
    </location>
</feature>
<gene>
    <name evidence="2" type="ORF">CINCED_3A008128</name>
</gene>
<dbReference type="Proteomes" id="UP000325440">
    <property type="component" value="Unassembled WGS sequence"/>
</dbReference>
<feature type="compositionally biased region" description="Polar residues" evidence="1">
    <location>
        <begin position="421"/>
        <end position="436"/>
    </location>
</feature>
<accession>A0A5E4MU40</accession>
<name>A0A5E4MU40_9HEMI</name>
<proteinExistence type="predicted"/>
<protein>
    <submittedName>
        <fullName evidence="2">Uncharacterized protein</fullName>
    </submittedName>
</protein>
<sequence>MPGGLKAGINSFVFGVDKLFTPSKSRTNIMDLRALVVHNVTKDEKNIEGRQFRYPKNYHDIVENGIIQRLKDSRGNAIPGKYELLFGNKDEEGKQSSFPLALVVQTVEEDSSKKGVYHDIIYKDGNKYYFTIEELIGKDPNNKNEDCSGFYEPFDFSKKDLEKYLPVFEVKNINADKKQGKDPIYKLTNSSIVTQAGGGQEVPDKKCRNGELLYTSYSGPSNLHAFAITDERGNLEMAKSLFISIPIMFVTSLIKIFANFVTSPFVKIGERLMNIQNPTVQAFARVLRGCAELTKNIVNIVATILRIPILLFTANKEKYSDVYYTLWKEQFKECWSGIKNGYKVITSGKVAESEEAKDNAEHHMIGTWKELDARRPEMEYKFKKTKPLNSRVETVVTLDDIKTSTIEVSNGYVDKEKNRQQQRNTSITGSRSKYIL</sequence>
<evidence type="ECO:0000256" key="1">
    <source>
        <dbReference type="SAM" id="MobiDB-lite"/>
    </source>
</evidence>
<evidence type="ECO:0000313" key="3">
    <source>
        <dbReference type="Proteomes" id="UP000325440"/>
    </source>
</evidence>
<organism evidence="2 3">
    <name type="scientific">Cinara cedri</name>
    <dbReference type="NCBI Taxonomy" id="506608"/>
    <lineage>
        <taxon>Eukaryota</taxon>
        <taxon>Metazoa</taxon>
        <taxon>Ecdysozoa</taxon>
        <taxon>Arthropoda</taxon>
        <taxon>Hexapoda</taxon>
        <taxon>Insecta</taxon>
        <taxon>Pterygota</taxon>
        <taxon>Neoptera</taxon>
        <taxon>Paraneoptera</taxon>
        <taxon>Hemiptera</taxon>
        <taxon>Sternorrhyncha</taxon>
        <taxon>Aphidomorpha</taxon>
        <taxon>Aphidoidea</taxon>
        <taxon>Aphididae</taxon>
        <taxon>Lachninae</taxon>
        <taxon>Cinara</taxon>
    </lineage>
</organism>
<dbReference type="OrthoDB" id="8185669at2759"/>
<keyword evidence="3" id="KW-1185">Reference proteome</keyword>
<dbReference type="AlphaFoldDB" id="A0A5E4MU40"/>
<dbReference type="EMBL" id="CABPRJ010001029">
    <property type="protein sequence ID" value="VVC34931.1"/>
    <property type="molecule type" value="Genomic_DNA"/>
</dbReference>
<reference evidence="2 3" key="1">
    <citation type="submission" date="2019-08" db="EMBL/GenBank/DDBJ databases">
        <authorList>
            <person name="Alioto T."/>
            <person name="Alioto T."/>
            <person name="Gomez Garrido J."/>
        </authorList>
    </citation>
    <scope>NUCLEOTIDE SEQUENCE [LARGE SCALE GENOMIC DNA]</scope>
</reference>